<comment type="caution">
    <text evidence="2">The sequence shown here is derived from an EMBL/GenBank/DDBJ whole genome shotgun (WGS) entry which is preliminary data.</text>
</comment>
<organism evidence="2 3">
    <name type="scientific">Alsobacter metallidurans</name>
    <dbReference type="NCBI Taxonomy" id="340221"/>
    <lineage>
        <taxon>Bacteria</taxon>
        <taxon>Pseudomonadati</taxon>
        <taxon>Pseudomonadota</taxon>
        <taxon>Alphaproteobacteria</taxon>
        <taxon>Hyphomicrobiales</taxon>
        <taxon>Alsobacteraceae</taxon>
        <taxon>Alsobacter</taxon>
    </lineage>
</organism>
<evidence type="ECO:0000259" key="1">
    <source>
        <dbReference type="Pfam" id="PF04717"/>
    </source>
</evidence>
<dbReference type="EMBL" id="BMES01000001">
    <property type="protein sequence ID" value="GGH14912.1"/>
    <property type="molecule type" value="Genomic_DNA"/>
</dbReference>
<reference evidence="2" key="2">
    <citation type="submission" date="2020-09" db="EMBL/GenBank/DDBJ databases">
        <authorList>
            <person name="Sun Q."/>
            <person name="Zhou Y."/>
        </authorList>
    </citation>
    <scope>NUCLEOTIDE SEQUENCE</scope>
    <source>
        <strain evidence="2">CGMCC 1.12214</strain>
    </source>
</reference>
<dbReference type="Gene3D" id="2.40.50.230">
    <property type="entry name" value="Gp5 N-terminal domain"/>
    <property type="match status" value="1"/>
</dbReference>
<dbReference type="NCBIfam" id="TIGR01644">
    <property type="entry name" value="phage_P2_V"/>
    <property type="match status" value="1"/>
</dbReference>
<dbReference type="InterPro" id="IPR013046">
    <property type="entry name" value="GpV/Gp45"/>
</dbReference>
<sequence length="186" mass="19549">MSMEDLFNAMRREAQRMDQRHAKSRVGLVTSWDPDKHAAKVKLQPEDVETGWLPVASSHIGDGHGIAVGLTPGDQVTVGFQEGDVDTPVITGRVFSDKDKPPRAESGELVIKHKSGAIITIDKTGAMTVKNVTGAMTIDAGTDLAIKAAGAIDITSATLKHNGKNIGDTHVHGGIVVGGSDTSTPH</sequence>
<dbReference type="Pfam" id="PF04717">
    <property type="entry name" value="Phage_base_V"/>
    <property type="match status" value="1"/>
</dbReference>
<evidence type="ECO:0000313" key="2">
    <source>
        <dbReference type="EMBL" id="GGH14912.1"/>
    </source>
</evidence>
<feature type="domain" description="Gp5/Type VI secretion system Vgr protein OB-fold" evidence="1">
    <location>
        <begin position="26"/>
        <end position="95"/>
    </location>
</feature>
<keyword evidence="3" id="KW-1185">Reference proteome</keyword>
<dbReference type="Proteomes" id="UP000603912">
    <property type="component" value="Unassembled WGS sequence"/>
</dbReference>
<dbReference type="AlphaFoldDB" id="A0A917I6M2"/>
<dbReference type="SUPFAM" id="SSF69255">
    <property type="entry name" value="gp5 N-terminal domain-like"/>
    <property type="match status" value="1"/>
</dbReference>
<dbReference type="InterPro" id="IPR037026">
    <property type="entry name" value="Vgr_OB-fold_dom_sf"/>
</dbReference>
<evidence type="ECO:0000313" key="3">
    <source>
        <dbReference type="Proteomes" id="UP000603912"/>
    </source>
</evidence>
<protein>
    <recommendedName>
        <fullName evidence="1">Gp5/Type VI secretion system Vgr protein OB-fold domain-containing protein</fullName>
    </recommendedName>
</protein>
<dbReference type="InterPro" id="IPR006531">
    <property type="entry name" value="Gp5/Vgr_OB"/>
</dbReference>
<reference evidence="2" key="1">
    <citation type="journal article" date="2014" name="Int. J. Syst. Evol. Microbiol.">
        <title>Complete genome sequence of Corynebacterium casei LMG S-19264T (=DSM 44701T), isolated from a smear-ripened cheese.</title>
        <authorList>
            <consortium name="US DOE Joint Genome Institute (JGI-PGF)"/>
            <person name="Walter F."/>
            <person name="Albersmeier A."/>
            <person name="Kalinowski J."/>
            <person name="Ruckert C."/>
        </authorList>
    </citation>
    <scope>NUCLEOTIDE SEQUENCE</scope>
    <source>
        <strain evidence="2">CGMCC 1.12214</strain>
    </source>
</reference>
<name>A0A917I6M2_9HYPH</name>
<gene>
    <name evidence="2" type="ORF">GCM10007036_14540</name>
</gene>
<accession>A0A917I6M2</accession>
<proteinExistence type="predicted"/>